<sequence>MPVLDTIGLISSIAIALPIIAIIVLRLTTFKTYAFLLFYLIMIFGYNFLELNYISASDTFINNAAATNNFLDAPLMLLFMLSLYPSKLYKGIITVAVVLLVLTSILIISILGFSTTTATYVLGPGVLIVFMLSVYLTWNNLRISVRRKGATGRAIISSGLLFMYGSYVILYTIVYVLKDPHIDEALLLFYLCTTIACIAISVGAYFESKRFFKLKELQVTRKELSQIYGGQKSNKATLLEAALFPGEHLF</sequence>
<feature type="transmembrane region" description="Helical" evidence="1">
    <location>
        <begin position="150"/>
        <end position="174"/>
    </location>
</feature>
<reference evidence="3" key="1">
    <citation type="journal article" date="2019" name="Int. J. Syst. Evol. Microbiol.">
        <title>The Global Catalogue of Microorganisms (GCM) 10K type strain sequencing project: providing services to taxonomists for standard genome sequencing and annotation.</title>
        <authorList>
            <consortium name="The Broad Institute Genomics Platform"/>
            <consortium name="The Broad Institute Genome Sequencing Center for Infectious Disease"/>
            <person name="Wu L."/>
            <person name="Ma J."/>
        </authorList>
    </citation>
    <scope>NUCLEOTIDE SEQUENCE [LARGE SCALE GENOMIC DNA]</scope>
    <source>
        <strain evidence="3">KCTC 23299</strain>
    </source>
</reference>
<feature type="transmembrane region" description="Helical" evidence="1">
    <location>
        <begin position="186"/>
        <end position="206"/>
    </location>
</feature>
<organism evidence="2 3">
    <name type="scientific">Terrimonas rubra</name>
    <dbReference type="NCBI Taxonomy" id="1035890"/>
    <lineage>
        <taxon>Bacteria</taxon>
        <taxon>Pseudomonadati</taxon>
        <taxon>Bacteroidota</taxon>
        <taxon>Chitinophagia</taxon>
        <taxon>Chitinophagales</taxon>
        <taxon>Chitinophagaceae</taxon>
        <taxon>Terrimonas</taxon>
    </lineage>
</organism>
<protein>
    <submittedName>
        <fullName evidence="2">Uncharacterized protein</fullName>
    </submittedName>
</protein>
<name>A0ABW6A7T4_9BACT</name>
<keyword evidence="1" id="KW-0812">Transmembrane</keyword>
<dbReference type="EMBL" id="JBHUOZ010000002">
    <property type="protein sequence ID" value="MFD2919763.1"/>
    <property type="molecule type" value="Genomic_DNA"/>
</dbReference>
<keyword evidence="1" id="KW-0472">Membrane</keyword>
<feature type="transmembrane region" description="Helical" evidence="1">
    <location>
        <begin position="32"/>
        <end position="49"/>
    </location>
</feature>
<accession>A0ABW6A7T4</accession>
<keyword evidence="3" id="KW-1185">Reference proteome</keyword>
<dbReference type="RefSeq" id="WP_386097317.1">
    <property type="nucleotide sequence ID" value="NZ_JBHUOZ010000002.1"/>
</dbReference>
<dbReference type="Proteomes" id="UP001597511">
    <property type="component" value="Unassembled WGS sequence"/>
</dbReference>
<feature type="transmembrane region" description="Helical" evidence="1">
    <location>
        <begin position="91"/>
        <end position="113"/>
    </location>
</feature>
<feature type="transmembrane region" description="Helical" evidence="1">
    <location>
        <begin position="61"/>
        <end position="84"/>
    </location>
</feature>
<feature type="transmembrane region" description="Helical" evidence="1">
    <location>
        <begin position="6"/>
        <end position="25"/>
    </location>
</feature>
<keyword evidence="1" id="KW-1133">Transmembrane helix</keyword>
<feature type="transmembrane region" description="Helical" evidence="1">
    <location>
        <begin position="119"/>
        <end position="138"/>
    </location>
</feature>
<comment type="caution">
    <text evidence="2">The sequence shown here is derived from an EMBL/GenBank/DDBJ whole genome shotgun (WGS) entry which is preliminary data.</text>
</comment>
<evidence type="ECO:0000313" key="2">
    <source>
        <dbReference type="EMBL" id="MFD2919763.1"/>
    </source>
</evidence>
<evidence type="ECO:0000256" key="1">
    <source>
        <dbReference type="SAM" id="Phobius"/>
    </source>
</evidence>
<evidence type="ECO:0000313" key="3">
    <source>
        <dbReference type="Proteomes" id="UP001597511"/>
    </source>
</evidence>
<proteinExistence type="predicted"/>
<gene>
    <name evidence="2" type="ORF">ACFS6H_08605</name>
</gene>